<feature type="region of interest" description="Disordered" evidence="4">
    <location>
        <begin position="486"/>
        <end position="509"/>
    </location>
</feature>
<dbReference type="GeneID" id="66977100"/>
<keyword evidence="6" id="KW-1185">Reference proteome</keyword>
<evidence type="ECO:0008006" key="7">
    <source>
        <dbReference type="Google" id="ProtNLM"/>
    </source>
</evidence>
<dbReference type="Proteomes" id="UP000637239">
    <property type="component" value="Chromosome 1"/>
</dbReference>
<keyword evidence="3" id="KW-0539">Nucleus</keyword>
<evidence type="ECO:0000313" key="5">
    <source>
        <dbReference type="EMBL" id="BCR82741.1"/>
    </source>
</evidence>
<proteinExistence type="inferred from homology"/>
<evidence type="ECO:0000256" key="3">
    <source>
        <dbReference type="ARBA" id="ARBA00023242"/>
    </source>
</evidence>
<comment type="subcellular location">
    <subcellularLocation>
        <location evidence="1">Nucleus</location>
    </subcellularLocation>
</comment>
<dbReference type="EMBL" id="AP024416">
    <property type="protein sequence ID" value="BCR82741.1"/>
    <property type="molecule type" value="Genomic_DNA"/>
</dbReference>
<evidence type="ECO:0000256" key="2">
    <source>
        <dbReference type="ARBA" id="ARBA00009265"/>
    </source>
</evidence>
<gene>
    <name evidence="5" type="ORF">ACHE_10143S</name>
</gene>
<dbReference type="RefSeq" id="XP_043131263.1">
    <property type="nucleotide sequence ID" value="XM_043275998.1"/>
</dbReference>
<evidence type="ECO:0000256" key="4">
    <source>
        <dbReference type="SAM" id="MobiDB-lite"/>
    </source>
</evidence>
<dbReference type="InterPro" id="IPR011990">
    <property type="entry name" value="TPR-like_helical_dom_sf"/>
</dbReference>
<dbReference type="GO" id="GO:1902369">
    <property type="term" value="P:negative regulation of RNA catabolic process"/>
    <property type="evidence" value="ECO:0007669"/>
    <property type="project" value="TreeGrafter"/>
</dbReference>
<dbReference type="GO" id="GO:0031048">
    <property type="term" value="P:regulatory ncRNA-mediated heterochromatin formation"/>
    <property type="evidence" value="ECO:0007669"/>
    <property type="project" value="TreeGrafter"/>
</dbReference>
<comment type="similarity">
    <text evidence="2">Belongs to the NRDE2 family.</text>
</comment>
<dbReference type="SUPFAM" id="SSF48452">
    <property type="entry name" value="TPR-like"/>
    <property type="match status" value="1"/>
</dbReference>
<protein>
    <recommendedName>
        <fullName evidence="7">DUF1740-domain-containing protein</fullName>
    </recommendedName>
</protein>
<feature type="compositionally biased region" description="Basic and acidic residues" evidence="4">
    <location>
        <begin position="55"/>
        <end position="69"/>
    </location>
</feature>
<dbReference type="PANTHER" id="PTHR13471">
    <property type="entry name" value="TETRATRICOPEPTIDE-LIKE HELICAL"/>
    <property type="match status" value="1"/>
</dbReference>
<evidence type="ECO:0000256" key="1">
    <source>
        <dbReference type="ARBA" id="ARBA00004123"/>
    </source>
</evidence>
<reference evidence="5" key="2">
    <citation type="submission" date="2021-02" db="EMBL/GenBank/DDBJ databases">
        <title>Aspergillus chevalieri M1 genome sequence.</title>
        <authorList>
            <person name="Kadooka C."/>
            <person name="Mori K."/>
            <person name="Futagami T."/>
        </authorList>
    </citation>
    <scope>NUCLEOTIDE SEQUENCE</scope>
    <source>
        <strain evidence="5">M1</strain>
    </source>
</reference>
<accession>A0A7R7VDC8</accession>
<dbReference type="GO" id="GO:0071013">
    <property type="term" value="C:catalytic step 2 spliceosome"/>
    <property type="evidence" value="ECO:0007669"/>
    <property type="project" value="TreeGrafter"/>
</dbReference>
<feature type="compositionally biased region" description="Polar residues" evidence="4">
    <location>
        <begin position="493"/>
        <end position="509"/>
    </location>
</feature>
<dbReference type="KEGG" id="ache:ACHE_10143S"/>
<organism evidence="5 6">
    <name type="scientific">Aspergillus chevalieri</name>
    <name type="common">Eurotium chevalieri</name>
    <dbReference type="NCBI Taxonomy" id="182096"/>
    <lineage>
        <taxon>Eukaryota</taxon>
        <taxon>Fungi</taxon>
        <taxon>Dikarya</taxon>
        <taxon>Ascomycota</taxon>
        <taxon>Pezizomycotina</taxon>
        <taxon>Eurotiomycetes</taxon>
        <taxon>Eurotiomycetidae</taxon>
        <taxon>Eurotiales</taxon>
        <taxon>Aspergillaceae</taxon>
        <taxon>Aspergillus</taxon>
        <taxon>Aspergillus subgen. Aspergillus</taxon>
    </lineage>
</organism>
<name>A0A7R7VDC8_ASPCH</name>
<dbReference type="InterPro" id="IPR013633">
    <property type="entry name" value="NRDE-2"/>
</dbReference>
<dbReference type="Gene3D" id="1.25.40.10">
    <property type="entry name" value="Tetratricopeptide repeat domain"/>
    <property type="match status" value="1"/>
</dbReference>
<dbReference type="Pfam" id="PF08424">
    <property type="entry name" value="NRDE-2"/>
    <property type="match status" value="1"/>
</dbReference>
<feature type="compositionally biased region" description="Basic and acidic residues" evidence="4">
    <location>
        <begin position="25"/>
        <end position="41"/>
    </location>
</feature>
<dbReference type="AlphaFoldDB" id="A0A7R7VDC8"/>
<dbReference type="PANTHER" id="PTHR13471:SF0">
    <property type="entry name" value="NUCLEAR EXOSOME REGULATOR NRDE2"/>
    <property type="match status" value="1"/>
</dbReference>
<sequence>MDFGQEKKPIPRFASFKFPQAPPPEADRSSERHNRESARRTERSRHHSSRHRSHLERSRSRERRREQREHRHSHRRDGHRGDVASEPQTDSQPVVKENKDEDTDLFVIDRKGDRYNLVYGTIHRYNVPHYRRFGRGGVLGLPRNHRIDRDTSEGSALVIRTTAEFADSGKLKSKNILAGLRKQKGKLLRVRPQPISESTADEQDYLSLNISSHRGDRDHLREVESDDEKFAYRSIHGKAKPEDHIPSEVEAVSDTDSDGEGFRVDLNDEIKQTNAELTRKTQENPTDVGAWLRLIDHQSAVLSGAEESRPLTYAERIGLADIKMSLYEKGLKQIGQNSGRERLLLGLLEEGAKLWDTKELLQRWQTTLKANSQFISLWVRYLDFRQTQFLDFTYERCLATFIECLKLNKSSPDGPEKVYVQNYLFLRMTLFMRESGFAEHAVALWQAILELTFFQPEGSNVHTDREKVLSEFMEFWESEVTRIGEPGARGWKSGSSASIDPKGPSTTESVSQKSVFKSWAVSERERIGKARLPARSLDELDDDDPYRVIISSDLWEILSIFWDPTTPHIAEVLLDSFLYFCHLPPFTSPSNVQTTKRWVGDNFLRNEFMSGVESRLEDWFPRETNTDSSTAAPFSFPHTNFIQTIDTLFGNQQTWFSSFDSWVKAAVNTQSDIDPDWVRRALRLLVEINPAKDDLAEYALGLEFACNNKEAKKFAKSLLKKRSSNLRLYNAYAVMECRSGNTSAAEHVWATTLSMSKSFSDQDRVDNGLLWRTWIWECLEAHDNARASHLLLALPQQGVHLKSLAEVPLLTFGATNLLKMHNFLSDAQEHALAARKANVYVAYTDCLTILSYLTHSLDLEKSLEPYNVAFIRLSTLPANDSSFKSFTLELLHQSRAKLLYHHIRQGNAYKPSHIRSLLTESIMLHPHNTIFLSLFAWNESRNRIEERVRGVIRDITTIATTQATKHDNILNTQVPITSHLFSIYTELNRPVYAGSTLHSVRAAFEKAIADPTSDSSNPDRPTNTSNTGAHSNLTLWKLYILFELSRDNINRAKAIFYRALRACPWSKELVMLAFTHLRADVVKHHRTSMGGKAKVKEEGMGFEELRRVYNVLVEKELRVHVDIEGVLDEIVARKEEGVVNLPIDMPEDATSDEEMQV</sequence>
<feature type="region of interest" description="Disordered" evidence="4">
    <location>
        <begin position="1"/>
        <end position="101"/>
    </location>
</feature>
<evidence type="ECO:0000313" key="6">
    <source>
        <dbReference type="Proteomes" id="UP000637239"/>
    </source>
</evidence>
<feature type="compositionally biased region" description="Basic residues" evidence="4">
    <location>
        <begin position="42"/>
        <end position="54"/>
    </location>
</feature>
<reference evidence="5" key="1">
    <citation type="submission" date="2021-01" db="EMBL/GenBank/DDBJ databases">
        <authorList>
            <consortium name="Aspergillus chevalieri M1 genome sequencing consortium"/>
            <person name="Kazuki M."/>
            <person name="Futagami T."/>
        </authorList>
    </citation>
    <scope>NUCLEOTIDE SEQUENCE</scope>
    <source>
        <strain evidence="5">M1</strain>
    </source>
</reference>